<dbReference type="SUPFAM" id="SSF141571">
    <property type="entry name" value="Pentapeptide repeat-like"/>
    <property type="match status" value="1"/>
</dbReference>
<dbReference type="Pfam" id="PF23894">
    <property type="entry name" value="LD_SV2"/>
    <property type="match status" value="1"/>
</dbReference>
<evidence type="ECO:0000259" key="1">
    <source>
        <dbReference type="PROSITE" id="PS50104"/>
    </source>
</evidence>
<evidence type="ECO:0000313" key="2">
    <source>
        <dbReference type="EMBL" id="MBO0515267.1"/>
    </source>
</evidence>
<dbReference type="Gene3D" id="3.40.50.10140">
    <property type="entry name" value="Toll/interleukin-1 receptor homology (TIR) domain"/>
    <property type="match status" value="1"/>
</dbReference>
<comment type="caution">
    <text evidence="2">The sequence shown here is derived from an EMBL/GenBank/DDBJ whole genome shotgun (WGS) entry which is preliminary data.</text>
</comment>
<dbReference type="PROSITE" id="PS50104">
    <property type="entry name" value="TIR"/>
    <property type="match status" value="1"/>
</dbReference>
<reference evidence="2" key="1">
    <citation type="submission" date="2021-03" db="EMBL/GenBank/DDBJ databases">
        <title>Streptomyces poriferae sp. nov., a novel marine sponge-derived Actinobacteria species with anti-MRSA activity.</title>
        <authorList>
            <person name="Sandoval-Powers M."/>
            <person name="Kralova S."/>
            <person name="Nguyen G.-S."/>
            <person name="Fawwal D."/>
            <person name="Degnes K."/>
            <person name="Klinkenberg G."/>
            <person name="Sletta H."/>
            <person name="Wentzel A."/>
            <person name="Liles M.R."/>
        </authorList>
    </citation>
    <scope>NUCLEOTIDE SEQUENCE</scope>
    <source>
        <strain evidence="2">DSM 41794</strain>
    </source>
</reference>
<dbReference type="GO" id="GO:0007165">
    <property type="term" value="P:signal transduction"/>
    <property type="evidence" value="ECO:0007669"/>
    <property type="project" value="InterPro"/>
</dbReference>
<accession>A0A939JJZ0</accession>
<dbReference type="PANTHER" id="PTHR42999:SF1">
    <property type="entry name" value="PENTAPEPTIDE REPEAT-CONTAINING PROTEIN"/>
    <property type="match status" value="1"/>
</dbReference>
<dbReference type="EMBL" id="JAFLRJ010000269">
    <property type="protein sequence ID" value="MBO0515267.1"/>
    <property type="molecule type" value="Genomic_DNA"/>
</dbReference>
<organism evidence="2 3">
    <name type="scientific">Streptomyces beijiangensis</name>
    <dbReference type="NCBI Taxonomy" id="163361"/>
    <lineage>
        <taxon>Bacteria</taxon>
        <taxon>Bacillati</taxon>
        <taxon>Actinomycetota</taxon>
        <taxon>Actinomycetes</taxon>
        <taxon>Kitasatosporales</taxon>
        <taxon>Streptomycetaceae</taxon>
        <taxon>Streptomyces</taxon>
    </lineage>
</organism>
<dbReference type="Pfam" id="PF13676">
    <property type="entry name" value="TIR_2"/>
    <property type="match status" value="1"/>
</dbReference>
<dbReference type="InterPro" id="IPR055415">
    <property type="entry name" value="LD_SV2"/>
</dbReference>
<dbReference type="RefSeq" id="WP_206965935.1">
    <property type="nucleotide sequence ID" value="NZ_BAAAJJ010000006.1"/>
</dbReference>
<dbReference type="SUPFAM" id="SSF52200">
    <property type="entry name" value="Toll/Interleukin receptor TIR domain"/>
    <property type="match status" value="1"/>
</dbReference>
<dbReference type="Proteomes" id="UP000664167">
    <property type="component" value="Unassembled WGS sequence"/>
</dbReference>
<name>A0A939JJZ0_9ACTN</name>
<feature type="domain" description="TIR" evidence="1">
    <location>
        <begin position="231"/>
        <end position="379"/>
    </location>
</feature>
<dbReference type="InterPro" id="IPR000157">
    <property type="entry name" value="TIR_dom"/>
</dbReference>
<keyword evidence="3" id="KW-1185">Reference proteome</keyword>
<dbReference type="AlphaFoldDB" id="A0A939JJZ0"/>
<proteinExistence type="predicted"/>
<dbReference type="InterPro" id="IPR052949">
    <property type="entry name" value="PA_immunity-related"/>
</dbReference>
<dbReference type="Gene3D" id="2.160.20.80">
    <property type="entry name" value="E3 ubiquitin-protein ligase SopA"/>
    <property type="match status" value="1"/>
</dbReference>
<evidence type="ECO:0000313" key="3">
    <source>
        <dbReference type="Proteomes" id="UP000664167"/>
    </source>
</evidence>
<protein>
    <submittedName>
        <fullName evidence="2">TIR domain-containing protein</fullName>
    </submittedName>
</protein>
<dbReference type="InterPro" id="IPR035897">
    <property type="entry name" value="Toll_tir_struct_dom_sf"/>
</dbReference>
<dbReference type="PANTHER" id="PTHR42999">
    <property type="entry name" value="ANTIBIOTIC RESISTANCE PROTEIN MCBG"/>
    <property type="match status" value="1"/>
</dbReference>
<sequence length="391" mass="43745">MVKAVRGARSAELIGEYDQGRREFVGRDLTGIHISEQVLRNSVFNECRFVDCIISRTDLSDCTFDGCHFERVNAVQSDFIDARFQGCTIESTAFYSSDFFRATFTASRCGSNFREAFFVQAQFLEMAFFGSVFEEAVFGFNVFEKTLLAATTFNSSRVLGPSRFDAATVANALALNIFVLNRNKKEDPSEQVALESVRAIRSLAEFFVASGVDPGTVHARLKGSLFEAPSAHPSVFISYSARDTEFASMLQSRLDREGIDAWFAPHDIQGGRTVQEQLIHEIQERSGVVLILSEASMASAWVTTEILLALQSERQTGRRMLFPVRLVDEDRLRSWHMVDTEEGYSVAHRLREDPIPDFSPERTEEEMEDAFITLLRNLRGPAGNASGSGET</sequence>
<gene>
    <name evidence="2" type="ORF">J0695_26245</name>
</gene>